<feature type="transmembrane region" description="Helical" evidence="1">
    <location>
        <begin position="12"/>
        <end position="31"/>
    </location>
</feature>
<gene>
    <name evidence="2" type="ORF">F8M41_026593</name>
</gene>
<keyword evidence="1" id="KW-0472">Membrane</keyword>
<dbReference type="AlphaFoldDB" id="A0A8H4A971"/>
<keyword evidence="1" id="KW-1133">Transmembrane helix</keyword>
<protein>
    <submittedName>
        <fullName evidence="2">Microtubule-associated protein futsch</fullName>
    </submittedName>
</protein>
<keyword evidence="1" id="KW-0812">Transmembrane</keyword>
<comment type="caution">
    <text evidence="2">The sequence shown here is derived from an EMBL/GenBank/DDBJ whole genome shotgun (WGS) entry which is preliminary data.</text>
</comment>
<dbReference type="EMBL" id="WTPW01000999">
    <property type="protein sequence ID" value="KAF0463784.1"/>
    <property type="molecule type" value="Genomic_DNA"/>
</dbReference>
<keyword evidence="3" id="KW-1185">Reference proteome</keyword>
<dbReference type="Proteomes" id="UP000439903">
    <property type="component" value="Unassembled WGS sequence"/>
</dbReference>
<proteinExistence type="predicted"/>
<evidence type="ECO:0000313" key="2">
    <source>
        <dbReference type="EMBL" id="KAF0463784.1"/>
    </source>
</evidence>
<organism evidence="2 3">
    <name type="scientific">Gigaspora margarita</name>
    <dbReference type="NCBI Taxonomy" id="4874"/>
    <lineage>
        <taxon>Eukaryota</taxon>
        <taxon>Fungi</taxon>
        <taxon>Fungi incertae sedis</taxon>
        <taxon>Mucoromycota</taxon>
        <taxon>Glomeromycotina</taxon>
        <taxon>Glomeromycetes</taxon>
        <taxon>Diversisporales</taxon>
        <taxon>Gigasporaceae</taxon>
        <taxon>Gigaspora</taxon>
    </lineage>
</organism>
<sequence>MIRMTSSCRIYIYIMSAHNYAFLLKFIYFTVFSPKQQLVKKIKERMRLNGFSVEILMDGMPLQECEVPLDECRSLATQPSCIFDELTGEYKYCESVTFASVLELEKNYSVAISTNHATFRSPIRADLYVDGITDFTCHELIDSSPTVNDGFWNYQWNKIHNFSFDFNSLSNDNHPQSSTSNVLNGHLDHTSSNLKSGGVGTITVYFYKAKRNFINFQSIFEDRPKSFLGNQENLLKSIDQLDDIQYQTKFNEGLDCEITKPSYSLQIVDEFPIAILNIHYRSYSWLLYQGILKYQHNDYFYDFYEVRSDEEEQFMIEDI</sequence>
<reference evidence="2 3" key="1">
    <citation type="journal article" date="2019" name="Environ. Microbiol.">
        <title>At the nexus of three kingdoms: the genome of the mycorrhizal fungus Gigaspora margarita provides insights into plant, endobacterial and fungal interactions.</title>
        <authorList>
            <person name="Venice F."/>
            <person name="Ghignone S."/>
            <person name="Salvioli di Fossalunga A."/>
            <person name="Amselem J."/>
            <person name="Novero M."/>
            <person name="Xianan X."/>
            <person name="Sedzielewska Toro K."/>
            <person name="Morin E."/>
            <person name="Lipzen A."/>
            <person name="Grigoriev I.V."/>
            <person name="Henrissat B."/>
            <person name="Martin F.M."/>
            <person name="Bonfante P."/>
        </authorList>
    </citation>
    <scope>NUCLEOTIDE SEQUENCE [LARGE SCALE GENOMIC DNA]</scope>
    <source>
        <strain evidence="2 3">BEG34</strain>
    </source>
</reference>
<dbReference type="OrthoDB" id="2312410at2759"/>
<evidence type="ECO:0000256" key="1">
    <source>
        <dbReference type="SAM" id="Phobius"/>
    </source>
</evidence>
<name>A0A8H4A971_GIGMA</name>
<accession>A0A8H4A971</accession>
<evidence type="ECO:0000313" key="3">
    <source>
        <dbReference type="Proteomes" id="UP000439903"/>
    </source>
</evidence>